<keyword evidence="2" id="KW-1185">Reference proteome</keyword>
<proteinExistence type="predicted"/>
<dbReference type="RefSeq" id="WP_183066063.1">
    <property type="nucleotide sequence ID" value="NZ_CP102514.1"/>
</dbReference>
<evidence type="ECO:0000313" key="2">
    <source>
        <dbReference type="Proteomes" id="UP001057738"/>
    </source>
</evidence>
<dbReference type="EMBL" id="CP102514">
    <property type="protein sequence ID" value="UUY46017.1"/>
    <property type="molecule type" value="Genomic_DNA"/>
</dbReference>
<organism evidence="1 2">
    <name type="scientific">Streptomyces yangpuensis</name>
    <dbReference type="NCBI Taxonomy" id="1648182"/>
    <lineage>
        <taxon>Bacteria</taxon>
        <taxon>Bacillati</taxon>
        <taxon>Actinomycetota</taxon>
        <taxon>Actinomycetes</taxon>
        <taxon>Kitasatosporales</taxon>
        <taxon>Streptomycetaceae</taxon>
        <taxon>Streptomyces</taxon>
    </lineage>
</organism>
<gene>
    <name evidence="1" type="ORF">NRK68_01585</name>
</gene>
<sequence>MTLIPHANDKSVPAPAVLRGHVTRATGRLRDTAVHVGRLVEDKTPDPVLAGALRTATRVRETAARAGRFAGHRRLDPVRAGAGRAATLARANRTALTTAVGVLTAAVLARRARRARRTK</sequence>
<protein>
    <submittedName>
        <fullName evidence="1">Uncharacterized protein</fullName>
    </submittedName>
</protein>
<evidence type="ECO:0000313" key="1">
    <source>
        <dbReference type="EMBL" id="UUY46017.1"/>
    </source>
</evidence>
<dbReference type="Proteomes" id="UP001057738">
    <property type="component" value="Chromosome"/>
</dbReference>
<accession>A0ABY5PPJ5</accession>
<dbReference type="GeneID" id="95572129"/>
<reference evidence="1" key="1">
    <citation type="submission" date="2022-08" db="EMBL/GenBank/DDBJ databases">
        <authorList>
            <person name="Tian L."/>
        </authorList>
    </citation>
    <scope>NUCLEOTIDE SEQUENCE</scope>
    <source>
        <strain evidence="1">CM253</strain>
    </source>
</reference>
<name>A0ABY5PPJ5_9ACTN</name>